<feature type="domain" description="DUF4136" evidence="2">
    <location>
        <begin position="38"/>
        <end position="190"/>
    </location>
</feature>
<feature type="chain" id="PRO_5043398766" evidence="1">
    <location>
        <begin position="19"/>
        <end position="205"/>
    </location>
</feature>
<proteinExistence type="predicted"/>
<dbReference type="InterPro" id="IPR025411">
    <property type="entry name" value="DUF4136"/>
</dbReference>
<dbReference type="AlphaFoldDB" id="A0AAW9QKU5"/>
<reference evidence="3 4" key="1">
    <citation type="submission" date="2024-02" db="EMBL/GenBank/DDBJ databases">
        <title>Genome sequence of Aquincola sp. MAHUQ-54.</title>
        <authorList>
            <person name="Huq M.A."/>
        </authorList>
    </citation>
    <scope>NUCLEOTIDE SEQUENCE [LARGE SCALE GENOMIC DNA]</scope>
    <source>
        <strain evidence="3 4">MAHUQ-54</strain>
    </source>
</reference>
<dbReference type="Proteomes" id="UP001336250">
    <property type="component" value="Unassembled WGS sequence"/>
</dbReference>
<dbReference type="PROSITE" id="PS51257">
    <property type="entry name" value="PROKAR_LIPOPROTEIN"/>
    <property type="match status" value="1"/>
</dbReference>
<organism evidence="3 4">
    <name type="scientific">Aquincola agrisoli</name>
    <dbReference type="NCBI Taxonomy" id="3119538"/>
    <lineage>
        <taxon>Bacteria</taxon>
        <taxon>Pseudomonadati</taxon>
        <taxon>Pseudomonadota</taxon>
        <taxon>Betaproteobacteria</taxon>
        <taxon>Burkholderiales</taxon>
        <taxon>Sphaerotilaceae</taxon>
        <taxon>Aquincola</taxon>
    </lineage>
</organism>
<name>A0AAW9QKU5_9BURK</name>
<accession>A0AAW9QKU5</accession>
<dbReference type="RefSeq" id="WP_332290398.1">
    <property type="nucleotide sequence ID" value="NZ_JAZIBG010000028.1"/>
</dbReference>
<evidence type="ECO:0000256" key="1">
    <source>
        <dbReference type="SAM" id="SignalP"/>
    </source>
</evidence>
<protein>
    <submittedName>
        <fullName evidence="3">DUF4136 domain-containing protein</fullName>
    </submittedName>
</protein>
<evidence type="ECO:0000259" key="2">
    <source>
        <dbReference type="Pfam" id="PF13590"/>
    </source>
</evidence>
<comment type="caution">
    <text evidence="3">The sequence shown here is derived from an EMBL/GenBank/DDBJ whole genome shotgun (WGS) entry which is preliminary data.</text>
</comment>
<evidence type="ECO:0000313" key="4">
    <source>
        <dbReference type="Proteomes" id="UP001336250"/>
    </source>
</evidence>
<gene>
    <name evidence="3" type="ORF">V4F39_15035</name>
</gene>
<dbReference type="Pfam" id="PF13590">
    <property type="entry name" value="DUF4136"/>
    <property type="match status" value="1"/>
</dbReference>
<keyword evidence="1" id="KW-0732">Signal</keyword>
<dbReference type="EMBL" id="JAZIBG010000028">
    <property type="protein sequence ID" value="MEF7615235.1"/>
    <property type="molecule type" value="Genomic_DNA"/>
</dbReference>
<sequence>MKLLSSPAARGVRLAATAAALAVLAGCAALDSVTSDVSSYGTWPAGRAPGTYVFERLPSQAAQPQQQAALEDAARAAVEQAGFKPAADPARADVTVQLGSRITRYESAPWDDPMWWNWGFGYGRYGGWRSGVGLSYRFDSQRYEREVAVLIRDRATGAPLYESRAVTDGMSSGDAQTLAAMYEAALKDFPTPAVSPRRVTVPMAR</sequence>
<feature type="signal peptide" evidence="1">
    <location>
        <begin position="1"/>
        <end position="18"/>
    </location>
</feature>
<dbReference type="Gene3D" id="3.30.160.670">
    <property type="match status" value="1"/>
</dbReference>
<keyword evidence="4" id="KW-1185">Reference proteome</keyword>
<evidence type="ECO:0000313" key="3">
    <source>
        <dbReference type="EMBL" id="MEF7615235.1"/>
    </source>
</evidence>